<dbReference type="EMBL" id="MQVX01000001">
    <property type="protein sequence ID" value="PQJ16630.1"/>
    <property type="molecule type" value="Genomic_DNA"/>
</dbReference>
<feature type="signal peptide" evidence="1">
    <location>
        <begin position="1"/>
        <end position="24"/>
    </location>
</feature>
<dbReference type="RefSeq" id="WP_105002299.1">
    <property type="nucleotide sequence ID" value="NZ_MQVX01000001.1"/>
</dbReference>
<keyword evidence="3" id="KW-1185">Reference proteome</keyword>
<gene>
    <name evidence="2" type="ORF">BST99_13710</name>
</gene>
<evidence type="ECO:0000256" key="1">
    <source>
        <dbReference type="SAM" id="SignalP"/>
    </source>
</evidence>
<proteinExistence type="predicted"/>
<reference evidence="3" key="1">
    <citation type="submission" date="2016-11" db="EMBL/GenBank/DDBJ databases">
        <title>Trade-off between light-utilization and light-protection in marine flavobacteria.</title>
        <authorList>
            <person name="Kumagai Y."/>
            <person name="Yoshizawa S."/>
            <person name="Kogure K."/>
        </authorList>
    </citation>
    <scope>NUCLEOTIDE SEQUENCE [LARGE SCALE GENOMIC DNA]</scope>
    <source>
        <strain evidence="3">SG-18</strain>
    </source>
</reference>
<dbReference type="AlphaFoldDB" id="A0A2S7T9M1"/>
<keyword evidence="1" id="KW-0732">Signal</keyword>
<accession>A0A2S7T9M1</accession>
<dbReference type="Pfam" id="PF11276">
    <property type="entry name" value="DUF3078"/>
    <property type="match status" value="1"/>
</dbReference>
<feature type="chain" id="PRO_5015430696" description="DUF3078 domain-containing protein" evidence="1">
    <location>
        <begin position="25"/>
        <end position="368"/>
    </location>
</feature>
<comment type="caution">
    <text evidence="2">The sequence shown here is derived from an EMBL/GenBank/DDBJ whole genome shotgun (WGS) entry which is preliminary data.</text>
</comment>
<dbReference type="InterPro" id="IPR021428">
    <property type="entry name" value="DUF3078"/>
</dbReference>
<evidence type="ECO:0000313" key="2">
    <source>
        <dbReference type="EMBL" id="PQJ16630.1"/>
    </source>
</evidence>
<sequence length="368" mass="42380">MPVFRQLIVGVTLFCCLLSHSLCAQDRGHLPDIMPIDTLKAKWPVIKVAKPRVPLTFNFAKYQLGVQKAKEFTPRRVPKIPRWAWENGNVFNVNLNETAFVNWNAGGNSAVSVSGNLRLFRYLTYKYLSWKNELRVGYGINAQENTRLRKAEDYVRFTSTFSYRRDTLTNWFYSVKLDFNTQMDDGFKYPNRETPISRFMAPGYVFFGMGTSYIIGNNKFNLYMSPVTMKSTLVLDQTLANQGAFGVQKAELDADGNILVPGENLFMELGILITHDWETKIAKNVFMDHRLNLYTDYLRKFGNVDVNWELTFNLVVNEHIKTDVGFQLIYDDDIKFDREVDMDGNVITPGGARTQLRQFLAVGMSYTF</sequence>
<organism evidence="2 3">
    <name type="scientific">Aureicoccus marinus</name>
    <dbReference type="NCBI Taxonomy" id="754435"/>
    <lineage>
        <taxon>Bacteria</taxon>
        <taxon>Pseudomonadati</taxon>
        <taxon>Bacteroidota</taxon>
        <taxon>Flavobacteriia</taxon>
        <taxon>Flavobacteriales</taxon>
        <taxon>Flavobacteriaceae</taxon>
        <taxon>Aureicoccus</taxon>
    </lineage>
</organism>
<dbReference type="Proteomes" id="UP000239366">
    <property type="component" value="Unassembled WGS sequence"/>
</dbReference>
<evidence type="ECO:0000313" key="3">
    <source>
        <dbReference type="Proteomes" id="UP000239366"/>
    </source>
</evidence>
<dbReference type="OrthoDB" id="1495718at2"/>
<name>A0A2S7T9M1_9FLAO</name>
<evidence type="ECO:0008006" key="4">
    <source>
        <dbReference type="Google" id="ProtNLM"/>
    </source>
</evidence>
<protein>
    <recommendedName>
        <fullName evidence="4">DUF3078 domain-containing protein</fullName>
    </recommendedName>
</protein>